<keyword evidence="2" id="KW-1185">Reference proteome</keyword>
<evidence type="ECO:0000313" key="1">
    <source>
        <dbReference type="EMBL" id="KAK3057869.1"/>
    </source>
</evidence>
<reference evidence="1" key="1">
    <citation type="submission" date="2023-04" db="EMBL/GenBank/DDBJ databases">
        <title>Black Yeasts Isolated from many extreme environments.</title>
        <authorList>
            <person name="Coleine C."/>
            <person name="Stajich J.E."/>
            <person name="Selbmann L."/>
        </authorList>
    </citation>
    <scope>NUCLEOTIDE SEQUENCE</scope>
    <source>
        <strain evidence="1">CCFEE 5312</strain>
    </source>
</reference>
<dbReference type="InterPro" id="IPR036291">
    <property type="entry name" value="NAD(P)-bd_dom_sf"/>
</dbReference>
<dbReference type="InterPro" id="IPR002347">
    <property type="entry name" value="SDR_fam"/>
</dbReference>
<name>A0AAJ0GHT7_9PEZI</name>
<dbReference type="InterPro" id="IPR052184">
    <property type="entry name" value="SDR_enzymes"/>
</dbReference>
<evidence type="ECO:0008006" key="3">
    <source>
        <dbReference type="Google" id="ProtNLM"/>
    </source>
</evidence>
<sequence length="279" mass="30554">MLLLDRSTCESVPNPEVAGMFRVEVRTQEKYEEHDDQTMPTIFVSGAANGLGAAFVDAYGSLEDTNIIAIDRSPIQSSLNNVTSFIVDVASEDSVVQFAQKIKDTPIDLIIHSAGIRGLVPSLENKFPEHVPACETMEVMDVATLTRTLQINTIGTFLLFRSILPNLKAARNAKVIVMSSRMGSIGNNELPNKDAGSAYAYRASKAAMNTIVRSFAADVPEVSFILCHPGRVETKLVRSKEEGAISADESVQSLLPLIDQWGKDDSGKFYDRFGHTIQW</sequence>
<dbReference type="PANTHER" id="PTHR45458:SF1">
    <property type="entry name" value="SHORT CHAIN DEHYDROGENASE"/>
    <property type="match status" value="1"/>
</dbReference>
<organism evidence="1 2">
    <name type="scientific">Extremus antarcticus</name>
    <dbReference type="NCBI Taxonomy" id="702011"/>
    <lineage>
        <taxon>Eukaryota</taxon>
        <taxon>Fungi</taxon>
        <taxon>Dikarya</taxon>
        <taxon>Ascomycota</taxon>
        <taxon>Pezizomycotina</taxon>
        <taxon>Dothideomycetes</taxon>
        <taxon>Dothideomycetidae</taxon>
        <taxon>Mycosphaerellales</taxon>
        <taxon>Extremaceae</taxon>
        <taxon>Extremus</taxon>
    </lineage>
</organism>
<dbReference type="PRINTS" id="PR00081">
    <property type="entry name" value="GDHRDH"/>
</dbReference>
<dbReference type="SUPFAM" id="SSF51735">
    <property type="entry name" value="NAD(P)-binding Rossmann-fold domains"/>
    <property type="match status" value="1"/>
</dbReference>
<dbReference type="EMBL" id="JAWDJX010000002">
    <property type="protein sequence ID" value="KAK3057869.1"/>
    <property type="molecule type" value="Genomic_DNA"/>
</dbReference>
<dbReference type="AlphaFoldDB" id="A0AAJ0GHT7"/>
<dbReference type="Gene3D" id="3.40.50.720">
    <property type="entry name" value="NAD(P)-binding Rossmann-like Domain"/>
    <property type="match status" value="1"/>
</dbReference>
<evidence type="ECO:0000313" key="2">
    <source>
        <dbReference type="Proteomes" id="UP001271007"/>
    </source>
</evidence>
<protein>
    <recommendedName>
        <fullName evidence="3">NAD(P)-binding protein</fullName>
    </recommendedName>
</protein>
<dbReference type="Pfam" id="PF00106">
    <property type="entry name" value="adh_short"/>
    <property type="match status" value="1"/>
</dbReference>
<proteinExistence type="predicted"/>
<dbReference type="PANTHER" id="PTHR45458">
    <property type="entry name" value="SHORT-CHAIN DEHYDROGENASE/REDUCTASE SDR"/>
    <property type="match status" value="1"/>
</dbReference>
<accession>A0AAJ0GHT7</accession>
<gene>
    <name evidence="1" type="ORF">LTR09_000944</name>
</gene>
<comment type="caution">
    <text evidence="1">The sequence shown here is derived from an EMBL/GenBank/DDBJ whole genome shotgun (WGS) entry which is preliminary data.</text>
</comment>
<dbReference type="Proteomes" id="UP001271007">
    <property type="component" value="Unassembled WGS sequence"/>
</dbReference>
<dbReference type="GO" id="GO:0016616">
    <property type="term" value="F:oxidoreductase activity, acting on the CH-OH group of donors, NAD or NADP as acceptor"/>
    <property type="evidence" value="ECO:0007669"/>
    <property type="project" value="TreeGrafter"/>
</dbReference>